<dbReference type="AlphaFoldDB" id="A0A0L8GS29"/>
<organism evidence="2">
    <name type="scientific">Octopus bimaculoides</name>
    <name type="common">California two-spotted octopus</name>
    <dbReference type="NCBI Taxonomy" id="37653"/>
    <lineage>
        <taxon>Eukaryota</taxon>
        <taxon>Metazoa</taxon>
        <taxon>Spiralia</taxon>
        <taxon>Lophotrochozoa</taxon>
        <taxon>Mollusca</taxon>
        <taxon>Cephalopoda</taxon>
        <taxon>Coleoidea</taxon>
        <taxon>Octopodiformes</taxon>
        <taxon>Octopoda</taxon>
        <taxon>Incirrata</taxon>
        <taxon>Octopodidae</taxon>
        <taxon>Octopus</taxon>
    </lineage>
</organism>
<keyword evidence="1" id="KW-0472">Membrane</keyword>
<gene>
    <name evidence="2" type="ORF">OCBIM_22029566mg</name>
</gene>
<proteinExistence type="predicted"/>
<accession>A0A0L8GS29</accession>
<name>A0A0L8GS29_OCTBM</name>
<protein>
    <submittedName>
        <fullName evidence="2">Uncharacterized protein</fullName>
    </submittedName>
</protein>
<keyword evidence="1" id="KW-1133">Transmembrane helix</keyword>
<evidence type="ECO:0000256" key="1">
    <source>
        <dbReference type="SAM" id="Phobius"/>
    </source>
</evidence>
<reference evidence="2" key="1">
    <citation type="submission" date="2015-07" db="EMBL/GenBank/DDBJ databases">
        <title>MeaNS - Measles Nucleotide Surveillance Program.</title>
        <authorList>
            <person name="Tran T."/>
            <person name="Druce J."/>
        </authorList>
    </citation>
    <scope>NUCLEOTIDE SEQUENCE</scope>
    <source>
        <strain evidence="2">UCB-OBI-ISO-001</strain>
        <tissue evidence="2">Gonad</tissue>
    </source>
</reference>
<evidence type="ECO:0000313" key="2">
    <source>
        <dbReference type="EMBL" id="KOF79425.1"/>
    </source>
</evidence>
<sequence length="72" mass="8807">MQLIQFTHVYYLGFLSDQNRPKLTLDHFQTNSIIKKYFFFFFLKKATLHIIIIIITFYIKKKKLRTKYSVLV</sequence>
<keyword evidence="1" id="KW-0812">Transmembrane</keyword>
<dbReference type="EMBL" id="KQ420776">
    <property type="protein sequence ID" value="KOF79425.1"/>
    <property type="molecule type" value="Genomic_DNA"/>
</dbReference>
<feature type="transmembrane region" description="Helical" evidence="1">
    <location>
        <begin position="37"/>
        <end position="59"/>
    </location>
</feature>